<dbReference type="InterPro" id="IPR017941">
    <property type="entry name" value="Rieske_2Fe-2S"/>
</dbReference>
<evidence type="ECO:0000256" key="6">
    <source>
        <dbReference type="ARBA" id="ARBA00023004"/>
    </source>
</evidence>
<dbReference type="Pfam" id="PF00848">
    <property type="entry name" value="Ring_hydroxyl_A"/>
    <property type="match status" value="1"/>
</dbReference>
<dbReference type="RefSeq" id="WP_015064970.1">
    <property type="nucleotide sequence ID" value="NC_019382.1"/>
</dbReference>
<organism evidence="10 11">
    <name type="scientific">Bordetella bronchiseptica 253</name>
    <dbReference type="NCBI Taxonomy" id="568707"/>
    <lineage>
        <taxon>Bacteria</taxon>
        <taxon>Pseudomonadati</taxon>
        <taxon>Pseudomonadota</taxon>
        <taxon>Betaproteobacteria</taxon>
        <taxon>Burkholderiales</taxon>
        <taxon>Alcaligenaceae</taxon>
        <taxon>Bordetella</taxon>
    </lineage>
</organism>
<comment type="similarity">
    <text evidence="1">Belongs to the bacterial ring-hydroxylating dioxygenase alpha subunit family.</text>
</comment>
<keyword evidence="8" id="KW-0520">NAD</keyword>
<dbReference type="InterPro" id="IPR015881">
    <property type="entry name" value="ARHD_Rieske_2Fe_2S"/>
</dbReference>
<dbReference type="InterPro" id="IPR015879">
    <property type="entry name" value="Ring_hydroxy_dOase_asu_C_dom"/>
</dbReference>
<dbReference type="PRINTS" id="PR00090">
    <property type="entry name" value="RNGDIOXGNASE"/>
</dbReference>
<dbReference type="HOGENOM" id="CLU_026244_4_0_4"/>
<dbReference type="KEGG" id="bbh:BN112_4278"/>
<keyword evidence="2" id="KW-0001">2Fe-2S</keyword>
<dbReference type="PROSITE" id="PS00570">
    <property type="entry name" value="RING_HYDROXYL_ALPHA"/>
    <property type="match status" value="1"/>
</dbReference>
<evidence type="ECO:0000313" key="11">
    <source>
        <dbReference type="Proteomes" id="UP000007564"/>
    </source>
</evidence>
<evidence type="ECO:0000256" key="7">
    <source>
        <dbReference type="ARBA" id="ARBA00023014"/>
    </source>
</evidence>
<evidence type="ECO:0000256" key="8">
    <source>
        <dbReference type="ARBA" id="ARBA00023027"/>
    </source>
</evidence>
<keyword evidence="5" id="KW-0560">Oxidoreductase</keyword>
<dbReference type="GO" id="GO:0005506">
    <property type="term" value="F:iron ion binding"/>
    <property type="evidence" value="ECO:0007669"/>
    <property type="project" value="InterPro"/>
</dbReference>
<dbReference type="GO" id="GO:0051537">
    <property type="term" value="F:2 iron, 2 sulfur cluster binding"/>
    <property type="evidence" value="ECO:0007669"/>
    <property type="project" value="UniProtKB-KW"/>
</dbReference>
<keyword evidence="7" id="KW-0411">Iron-sulfur</keyword>
<proteinExistence type="inferred from homology"/>
<keyword evidence="4 10" id="KW-0223">Dioxygenase</keyword>
<dbReference type="Gene3D" id="2.102.10.10">
    <property type="entry name" value="Rieske [2Fe-2S] iron-sulphur domain"/>
    <property type="match status" value="1"/>
</dbReference>
<dbReference type="Gene3D" id="3.90.380.10">
    <property type="entry name" value="Naphthalene 1,2-dioxygenase Alpha Subunit, Chain A, domain 1"/>
    <property type="match status" value="1"/>
</dbReference>
<evidence type="ECO:0000256" key="3">
    <source>
        <dbReference type="ARBA" id="ARBA00022723"/>
    </source>
</evidence>
<dbReference type="PANTHER" id="PTHR43756">
    <property type="entry name" value="CHOLINE MONOOXYGENASE, CHLOROPLASTIC"/>
    <property type="match status" value="1"/>
</dbReference>
<gene>
    <name evidence="10" type="ORF">BN112_4278</name>
</gene>
<dbReference type="SUPFAM" id="SSF50022">
    <property type="entry name" value="ISP domain"/>
    <property type="match status" value="1"/>
</dbReference>
<dbReference type="PANTHER" id="PTHR43756:SF1">
    <property type="entry name" value="3-PHENYLPROPIONATE_CINNAMIC ACID DIOXYGENASE SUBUNIT ALPHA"/>
    <property type="match status" value="1"/>
</dbReference>
<dbReference type="SUPFAM" id="SSF55961">
    <property type="entry name" value="Bet v1-like"/>
    <property type="match status" value="1"/>
</dbReference>
<feature type="domain" description="Rieske" evidence="9">
    <location>
        <begin position="43"/>
        <end position="141"/>
    </location>
</feature>
<dbReference type="OrthoDB" id="9790995at2"/>
<reference evidence="10 11" key="1">
    <citation type="journal article" date="2012" name="BMC Genomics">
        <title>Comparative genomics of the classical Bordetella subspecies: the evolution and exchange of virulence-associated diversity amongst closely related pathogens.</title>
        <authorList>
            <person name="Park J."/>
            <person name="Zhang Y."/>
            <person name="Buboltz A.M."/>
            <person name="Zhang X."/>
            <person name="Schuster S.C."/>
            <person name="Ahuja U."/>
            <person name="Liu M."/>
            <person name="Miller J.F."/>
            <person name="Sebaihia M."/>
            <person name="Bentley S.D."/>
            <person name="Parkhill J."/>
            <person name="Harvill E.T."/>
        </authorList>
    </citation>
    <scope>NUCLEOTIDE SEQUENCE [LARGE SCALE GENOMIC DNA]</scope>
    <source>
        <strain evidence="10 11">253</strain>
    </source>
</reference>
<dbReference type="Pfam" id="PF00355">
    <property type="entry name" value="Rieske"/>
    <property type="match status" value="1"/>
</dbReference>
<dbReference type="InterPro" id="IPR036922">
    <property type="entry name" value="Rieske_2Fe-2S_sf"/>
</dbReference>
<evidence type="ECO:0000256" key="5">
    <source>
        <dbReference type="ARBA" id="ARBA00023002"/>
    </source>
</evidence>
<keyword evidence="3" id="KW-0479">Metal-binding</keyword>
<evidence type="ECO:0000256" key="1">
    <source>
        <dbReference type="ARBA" id="ARBA00008751"/>
    </source>
</evidence>
<protein>
    <submittedName>
        <fullName evidence="10">Putative ring-hydroxylating dioxygenase large subunit</fullName>
    </submittedName>
</protein>
<keyword evidence="6" id="KW-0408">Iron</keyword>
<evidence type="ECO:0000259" key="9">
    <source>
        <dbReference type="PROSITE" id="PS51296"/>
    </source>
</evidence>
<dbReference type="PROSITE" id="PS51296">
    <property type="entry name" value="RIESKE"/>
    <property type="match status" value="1"/>
</dbReference>
<sequence>MTSYTAAGLGELVQRDGALVNGRIYTDPEIFGLEMERIFSKVWVYVGHESQVANPGDYMTGYLAQQPIILTRDRAGQIHVLFNRCTHRGAKIVNRERGNERLLTCMYHGWAFGHDGELRGIPLKKDFPAEAVEPCKASLARPPRVDAYRGFIFASLNPDVEPLRDYLGAAASGIDEIVDRAPAGTIRLSAGCHRYIYEGNWKLQTDNLGDMYHPVACHSSTVDEDGKQFKRRPGDEGGRAAFLGADGEPIVIQTGVRGFLRGHSSEASLFGANDIVKEETRQRGGIIDEYRSLLIEQHGVEKTDEILKNRRHSMTLFPNLDVLMVQTSVRVVIPLAYNRTEVRIYPVHLDGAPDELNRQIIKFLNITHSATSFIQTDDLEAFKRQQEGLAARSPQWLIVARGQGSEIDEGNGAYFGPRASEVGQRMRHQYWRELMMAE</sequence>
<dbReference type="GO" id="GO:0051213">
    <property type="term" value="F:dioxygenase activity"/>
    <property type="evidence" value="ECO:0007669"/>
    <property type="project" value="UniProtKB-KW"/>
</dbReference>
<dbReference type="Proteomes" id="UP000007564">
    <property type="component" value="Chromosome"/>
</dbReference>
<accession>A0A0C6P8Y2</accession>
<dbReference type="AlphaFoldDB" id="A0A0C6P8Y2"/>
<evidence type="ECO:0000256" key="4">
    <source>
        <dbReference type="ARBA" id="ARBA00022964"/>
    </source>
</evidence>
<evidence type="ECO:0000313" key="10">
    <source>
        <dbReference type="EMBL" id="CCJ56192.1"/>
    </source>
</evidence>
<dbReference type="CDD" id="cd08879">
    <property type="entry name" value="RHO_alpha_C_AntDO-like"/>
    <property type="match status" value="1"/>
</dbReference>
<evidence type="ECO:0000256" key="2">
    <source>
        <dbReference type="ARBA" id="ARBA00022714"/>
    </source>
</evidence>
<dbReference type="InterPro" id="IPR001663">
    <property type="entry name" value="Rng_hydr_dOase-A"/>
</dbReference>
<dbReference type="EMBL" id="HE965806">
    <property type="protein sequence ID" value="CCJ56192.1"/>
    <property type="molecule type" value="Genomic_DNA"/>
</dbReference>
<name>A0A0C6P8Y2_BORBO</name>